<feature type="transmembrane region" description="Helical" evidence="7">
    <location>
        <begin position="191"/>
        <end position="209"/>
    </location>
</feature>
<evidence type="ECO:0000256" key="2">
    <source>
        <dbReference type="ARBA" id="ARBA00022692"/>
    </source>
</evidence>
<evidence type="ECO:0000256" key="1">
    <source>
        <dbReference type="ARBA" id="ARBA00004167"/>
    </source>
</evidence>
<feature type="domain" description="SH3b" evidence="8">
    <location>
        <begin position="22"/>
        <end position="87"/>
    </location>
</feature>
<keyword evidence="3" id="KW-0732">Signal</keyword>
<keyword evidence="2 7" id="KW-0812">Transmembrane</keyword>
<evidence type="ECO:0000256" key="7">
    <source>
        <dbReference type="SAM" id="Phobius"/>
    </source>
</evidence>
<feature type="coiled-coil region" evidence="6">
    <location>
        <begin position="159"/>
        <end position="186"/>
    </location>
</feature>
<protein>
    <recommendedName>
        <fullName evidence="8">SH3b domain-containing protein</fullName>
    </recommendedName>
</protein>
<feature type="coiled-coil region" evidence="6">
    <location>
        <begin position="93"/>
        <end position="134"/>
    </location>
</feature>
<keyword evidence="6" id="KW-0175">Coiled coil</keyword>
<evidence type="ECO:0000256" key="5">
    <source>
        <dbReference type="ARBA" id="ARBA00023136"/>
    </source>
</evidence>
<dbReference type="GO" id="GO:0016020">
    <property type="term" value="C:membrane"/>
    <property type="evidence" value="ECO:0007669"/>
    <property type="project" value="UniProtKB-SubCell"/>
</dbReference>
<dbReference type="InterPro" id="IPR003646">
    <property type="entry name" value="SH3-like_bac-type"/>
</dbReference>
<dbReference type="SMART" id="SM00287">
    <property type="entry name" value="SH3b"/>
    <property type="match status" value="1"/>
</dbReference>
<dbReference type="AlphaFoldDB" id="A0A3B1AKF8"/>
<dbReference type="EMBL" id="UOFT01000031">
    <property type="protein sequence ID" value="VAW93146.1"/>
    <property type="molecule type" value="Genomic_DNA"/>
</dbReference>
<dbReference type="InterPro" id="IPR016476">
    <property type="entry name" value="SH3_dom_pro"/>
</dbReference>
<evidence type="ECO:0000259" key="8">
    <source>
        <dbReference type="PROSITE" id="PS51781"/>
    </source>
</evidence>
<dbReference type="PROSITE" id="PS51781">
    <property type="entry name" value="SH3B"/>
    <property type="match status" value="1"/>
</dbReference>
<gene>
    <name evidence="9" type="ORF">MNBD_GAMMA23-2092</name>
</gene>
<evidence type="ECO:0000256" key="4">
    <source>
        <dbReference type="ARBA" id="ARBA00022989"/>
    </source>
</evidence>
<dbReference type="PIRSF" id="PIRSF006158">
    <property type="entry name" value="UCP006158_SH3"/>
    <property type="match status" value="1"/>
</dbReference>
<evidence type="ECO:0000313" key="9">
    <source>
        <dbReference type="EMBL" id="VAW93146.1"/>
    </source>
</evidence>
<proteinExistence type="predicted"/>
<dbReference type="Gene3D" id="2.30.30.40">
    <property type="entry name" value="SH3 Domains"/>
    <property type="match status" value="1"/>
</dbReference>
<keyword evidence="5 7" id="KW-0472">Membrane</keyword>
<name>A0A3B1AKF8_9ZZZZ</name>
<organism evidence="9">
    <name type="scientific">hydrothermal vent metagenome</name>
    <dbReference type="NCBI Taxonomy" id="652676"/>
    <lineage>
        <taxon>unclassified sequences</taxon>
        <taxon>metagenomes</taxon>
        <taxon>ecological metagenomes</taxon>
    </lineage>
</organism>
<sequence length="220" mass="24789">MKHLLFVVILTSSSLSLSPVFADTQYVSDKLRITLRTGQGTEFQIIRALESGSKLEVLEQSESGYTQVRTEDGTEGWVRSQYLIPEPIAQQKLDKAVVLLEKYKAEVASLKTERAALRKERKELSQAQKSLSKKSGSLESELARLSKVAAKPILLDKENRNLQQENVKLEKDLQMLHQENQVLKDQDNREWFIAGAAVLLGGILLGLLIPKIRFSKKASW</sequence>
<reference evidence="9" key="1">
    <citation type="submission" date="2018-06" db="EMBL/GenBank/DDBJ databases">
        <authorList>
            <person name="Zhirakovskaya E."/>
        </authorList>
    </citation>
    <scope>NUCLEOTIDE SEQUENCE</scope>
</reference>
<evidence type="ECO:0000256" key="6">
    <source>
        <dbReference type="SAM" id="Coils"/>
    </source>
</evidence>
<accession>A0A3B1AKF8</accession>
<dbReference type="Pfam" id="PF08239">
    <property type="entry name" value="SH3_3"/>
    <property type="match status" value="1"/>
</dbReference>
<comment type="subcellular location">
    <subcellularLocation>
        <location evidence="1">Membrane</location>
        <topology evidence="1">Single-pass membrane protein</topology>
    </subcellularLocation>
</comment>
<evidence type="ECO:0000256" key="3">
    <source>
        <dbReference type="ARBA" id="ARBA00022729"/>
    </source>
</evidence>
<dbReference type="NCBIfam" id="TIGR04211">
    <property type="entry name" value="SH3_and_anchor"/>
    <property type="match status" value="1"/>
</dbReference>
<keyword evidence="4 7" id="KW-1133">Transmembrane helix</keyword>